<accession>A0A3B0Z4K3</accession>
<dbReference type="Gene3D" id="1.25.40.10">
    <property type="entry name" value="Tetratricopeptide repeat domain"/>
    <property type="match status" value="1"/>
</dbReference>
<feature type="non-terminal residue" evidence="2">
    <location>
        <position position="1"/>
    </location>
</feature>
<name>A0A3B0Z4K3_9ZZZZ</name>
<dbReference type="AlphaFoldDB" id="A0A3B0Z4K3"/>
<reference evidence="2" key="1">
    <citation type="submission" date="2018-06" db="EMBL/GenBank/DDBJ databases">
        <authorList>
            <person name="Zhirakovskaya E."/>
        </authorList>
    </citation>
    <scope>NUCLEOTIDE SEQUENCE</scope>
</reference>
<evidence type="ECO:0000256" key="1">
    <source>
        <dbReference type="SAM" id="MobiDB-lite"/>
    </source>
</evidence>
<gene>
    <name evidence="2" type="ORF">MNBD_GAMMA13-507</name>
</gene>
<feature type="region of interest" description="Disordered" evidence="1">
    <location>
        <begin position="554"/>
        <end position="587"/>
    </location>
</feature>
<evidence type="ECO:0000313" key="2">
    <source>
        <dbReference type="EMBL" id="VAW82482.1"/>
    </source>
</evidence>
<dbReference type="EMBL" id="UOFK01000321">
    <property type="protein sequence ID" value="VAW82482.1"/>
    <property type="molecule type" value="Genomic_DNA"/>
</dbReference>
<protein>
    <submittedName>
        <fullName evidence="2">Uncharacterized protein</fullName>
    </submittedName>
</protein>
<dbReference type="SUPFAM" id="SSF48452">
    <property type="entry name" value="TPR-like"/>
    <property type="match status" value="1"/>
</dbReference>
<dbReference type="InterPro" id="IPR011990">
    <property type="entry name" value="TPR-like_helical_dom_sf"/>
</dbReference>
<sequence>ALLQRIPPDSAFAPLVRAAEIALLPDSSFDARLQQAGEMTRRFAAALRGWTQARLALWLELNRPVGNSAPADRLGKVIGRHSHLLDTAWAQHYGLRLFMQQAPQRRKRSSWLSEDDLTPFQQQLVAAWQTEATNDPWEIYASWQRVIQTLRQPSDPLPGSTGALRIALIQRRLETQWHLLGYPDNPWDGDSLAQRVLAQLEESLHFDPDDKPTYIRVISHHREAKALKQARRVLEQALARWPDNVAVLTEAMETAVTGNAYKKAATYAHRVLALDPINSKVIDKLFEMHLSHARKLLGKGRNDLTERELLAASEWARGDKAAVKLNILHGLILFNTDEQAGKTALQAAIDHLGGLTGQLVLLLELALLGRAPKDTAKQLKLAKIATPEKADFLQCLRELRRSLDGKGPLPQAIATYFEPALKRAASLDLTLQESEIACETLHRIDLDKARLAHARAALKRWPGQPALELHAFEASHTDAYAPITEAQITRLDDAAERARAAGDTRTANRIASTLHQHLAPPPGMSLPDEPPEEFRELVEDIGIEAVMEAFEAMLGGDLPDELSGKKTRKKRRRKPGEDDPNQLGMFE</sequence>
<organism evidence="2">
    <name type="scientific">hydrothermal vent metagenome</name>
    <dbReference type="NCBI Taxonomy" id="652676"/>
    <lineage>
        <taxon>unclassified sequences</taxon>
        <taxon>metagenomes</taxon>
        <taxon>ecological metagenomes</taxon>
    </lineage>
</organism>
<feature type="compositionally biased region" description="Basic residues" evidence="1">
    <location>
        <begin position="565"/>
        <end position="574"/>
    </location>
</feature>
<proteinExistence type="predicted"/>